<evidence type="ECO:0000256" key="2">
    <source>
        <dbReference type="SAM" id="SignalP"/>
    </source>
</evidence>
<dbReference type="RefSeq" id="WP_122393534.1">
    <property type="nucleotide sequence ID" value="NZ_RBON01000125.1"/>
</dbReference>
<dbReference type="Proteomes" id="UP000276829">
    <property type="component" value="Unassembled WGS sequence"/>
</dbReference>
<organism evidence="3 4">
    <name type="scientific">Pseudomonas savastanoi pv. glycinea</name>
    <name type="common">Pseudomonas syringae pv. glycinea</name>
    <dbReference type="NCBI Taxonomy" id="318"/>
    <lineage>
        <taxon>Bacteria</taxon>
        <taxon>Pseudomonadati</taxon>
        <taxon>Pseudomonadota</taxon>
        <taxon>Gammaproteobacteria</taxon>
        <taxon>Pseudomonadales</taxon>
        <taxon>Pseudomonadaceae</taxon>
        <taxon>Pseudomonas</taxon>
    </lineage>
</organism>
<keyword evidence="2" id="KW-0732">Signal</keyword>
<evidence type="ECO:0000256" key="1">
    <source>
        <dbReference type="SAM" id="MobiDB-lite"/>
    </source>
</evidence>
<comment type="caution">
    <text evidence="3">The sequence shown here is derived from an EMBL/GenBank/DDBJ whole genome shotgun (WGS) entry which is preliminary data.</text>
</comment>
<accession>A0A3M3G6R9</accession>
<dbReference type="SUPFAM" id="SSF53955">
    <property type="entry name" value="Lysozyme-like"/>
    <property type="match status" value="1"/>
</dbReference>
<evidence type="ECO:0000313" key="4">
    <source>
        <dbReference type="Proteomes" id="UP000276829"/>
    </source>
</evidence>
<protein>
    <submittedName>
        <fullName evidence="3">Uncharacterized protein</fullName>
    </submittedName>
</protein>
<feature type="chain" id="PRO_5018161041" evidence="2">
    <location>
        <begin position="25"/>
        <end position="259"/>
    </location>
</feature>
<dbReference type="CDD" id="cd16892">
    <property type="entry name" value="LT_VirB1-like"/>
    <property type="match status" value="1"/>
</dbReference>
<dbReference type="AlphaFoldDB" id="A0A3M3G6R9"/>
<feature type="signal peptide" evidence="2">
    <location>
        <begin position="1"/>
        <end position="24"/>
    </location>
</feature>
<reference evidence="3 4" key="1">
    <citation type="submission" date="2018-08" db="EMBL/GenBank/DDBJ databases">
        <title>Recombination of ecologically and evolutionarily significant loci maintains genetic cohesion in the Pseudomonas syringae species complex.</title>
        <authorList>
            <person name="Dillon M."/>
            <person name="Thakur S."/>
            <person name="Almeida R.N.D."/>
            <person name="Weir B.S."/>
            <person name="Guttman D.S."/>
        </authorList>
    </citation>
    <scope>NUCLEOTIDE SEQUENCE [LARGE SCALE GENOMIC DNA]</scope>
    <source>
        <strain evidence="3 4">ICMP 4324</strain>
    </source>
</reference>
<proteinExistence type="predicted"/>
<gene>
    <name evidence="3" type="ORF">ALQ73_200224</name>
</gene>
<name>A0A3M3G6R9_PSESG</name>
<sequence>MIKSAVCFLAISLGLMAIPALAQADVSASVMELAKKCAPNVNPLTMGYLVGHESTSIPYRLNVNGGHKLPMDPKNEEEAKQVIEWLQARNYNFDVGYGQVNSANFAGLGVTAENMLDGCNNLRAAAVVLTGCYERAVKTMGEGQKALRHALSCYNTGSQTKGIENGYVAKVESQMLSNKQITIPALVSDGEQQPEVAMPAKDGTDGEGRMVVKPKPRSLGTKDAFSHADGGAFSHADSGAFADDSTPDAFQTEQDSPEQ</sequence>
<evidence type="ECO:0000313" key="3">
    <source>
        <dbReference type="EMBL" id="RMM69936.1"/>
    </source>
</evidence>
<dbReference type="EMBL" id="RBON01000125">
    <property type="protein sequence ID" value="RMM69936.1"/>
    <property type="molecule type" value="Genomic_DNA"/>
</dbReference>
<feature type="compositionally biased region" description="Polar residues" evidence="1">
    <location>
        <begin position="248"/>
        <end position="259"/>
    </location>
</feature>
<feature type="region of interest" description="Disordered" evidence="1">
    <location>
        <begin position="189"/>
        <end position="259"/>
    </location>
</feature>
<dbReference type="InterPro" id="IPR023346">
    <property type="entry name" value="Lysozyme-like_dom_sf"/>
</dbReference>
<dbReference type="Gene3D" id="1.10.530.10">
    <property type="match status" value="1"/>
</dbReference>